<dbReference type="InterPro" id="IPR003675">
    <property type="entry name" value="Rce1/LyrA-like_dom"/>
</dbReference>
<evidence type="ECO:0000313" key="4">
    <source>
        <dbReference type="Proteomes" id="UP001595457"/>
    </source>
</evidence>
<accession>A0ABV7AWB1</accession>
<dbReference type="Proteomes" id="UP001595457">
    <property type="component" value="Unassembled WGS sequence"/>
</dbReference>
<dbReference type="GO" id="GO:0016787">
    <property type="term" value="F:hydrolase activity"/>
    <property type="evidence" value="ECO:0007669"/>
    <property type="project" value="UniProtKB-KW"/>
</dbReference>
<organism evidence="3 4">
    <name type="scientific">Azotobacter bryophylli</name>
    <dbReference type="NCBI Taxonomy" id="1986537"/>
    <lineage>
        <taxon>Bacteria</taxon>
        <taxon>Pseudomonadati</taxon>
        <taxon>Pseudomonadota</taxon>
        <taxon>Gammaproteobacteria</taxon>
        <taxon>Pseudomonadales</taxon>
        <taxon>Pseudomonadaceae</taxon>
        <taxon>Azotobacter</taxon>
    </lineage>
</organism>
<dbReference type="EMBL" id="JBHRSJ010000029">
    <property type="protein sequence ID" value="MFC2973191.1"/>
    <property type="molecule type" value="Genomic_DNA"/>
</dbReference>
<keyword evidence="1" id="KW-0472">Membrane</keyword>
<comment type="caution">
    <text evidence="3">The sequence shown here is derived from an EMBL/GenBank/DDBJ whole genome shotgun (WGS) entry which is preliminary data.</text>
</comment>
<sequence length="246" mass="25847">MLLPTLVLFAGALSGGIQAPGLLAGILFVGWVLPFRRRLPEGLWLAGVLLAGLSLAAHLLPGFTPLTLAAPRRISPDAAPYAVRLHWDKLLLGAMLLAWWWTARRRAPARPLRAWGCALATLAAVPALAFALGLVAWQPKWPPELLPWLAVNLAGTVLAEELLFRGLLQGILVNRCGVPGGIALGAALFGLAHAPFGPAFALVAGAAGLGYGWVMQLSGRLGATVLLHAAVNLSHFLLLSYPLCLG</sequence>
<evidence type="ECO:0000259" key="2">
    <source>
        <dbReference type="Pfam" id="PF02517"/>
    </source>
</evidence>
<feature type="transmembrane region" description="Helical" evidence="1">
    <location>
        <begin position="6"/>
        <end position="31"/>
    </location>
</feature>
<evidence type="ECO:0000256" key="1">
    <source>
        <dbReference type="SAM" id="Phobius"/>
    </source>
</evidence>
<keyword evidence="3" id="KW-0378">Hydrolase</keyword>
<name>A0ABV7AWB1_9GAMM</name>
<proteinExistence type="predicted"/>
<keyword evidence="4" id="KW-1185">Reference proteome</keyword>
<dbReference type="EC" id="3.4.-.-" evidence="3"/>
<reference evidence="4" key="1">
    <citation type="journal article" date="2019" name="Int. J. Syst. Evol. Microbiol.">
        <title>The Global Catalogue of Microorganisms (GCM) 10K type strain sequencing project: providing services to taxonomists for standard genome sequencing and annotation.</title>
        <authorList>
            <consortium name="The Broad Institute Genomics Platform"/>
            <consortium name="The Broad Institute Genome Sequencing Center for Infectious Disease"/>
            <person name="Wu L."/>
            <person name="Ma J."/>
        </authorList>
    </citation>
    <scope>NUCLEOTIDE SEQUENCE [LARGE SCALE GENOMIC DNA]</scope>
    <source>
        <strain evidence="4">KCTC 62195</strain>
    </source>
</reference>
<dbReference type="Pfam" id="PF02517">
    <property type="entry name" value="Rce1-like"/>
    <property type="match status" value="1"/>
</dbReference>
<feature type="transmembrane region" description="Helical" evidence="1">
    <location>
        <begin position="145"/>
        <end position="164"/>
    </location>
</feature>
<feature type="transmembrane region" description="Helical" evidence="1">
    <location>
        <begin position="114"/>
        <end position="139"/>
    </location>
</feature>
<protein>
    <submittedName>
        <fullName evidence="3">CPBP family intramembrane glutamic endopeptidase</fullName>
        <ecNumber evidence="3">3.4.-.-</ecNumber>
    </submittedName>
</protein>
<feature type="transmembrane region" description="Helical" evidence="1">
    <location>
        <begin position="221"/>
        <end position="243"/>
    </location>
</feature>
<evidence type="ECO:0000313" key="3">
    <source>
        <dbReference type="EMBL" id="MFC2973191.1"/>
    </source>
</evidence>
<feature type="domain" description="CAAX prenyl protease 2/Lysostaphin resistance protein A-like" evidence="2">
    <location>
        <begin position="144"/>
        <end position="233"/>
    </location>
</feature>
<gene>
    <name evidence="3" type="ORF">ACFOJE_13325</name>
</gene>
<feature type="transmembrane region" description="Helical" evidence="1">
    <location>
        <begin position="81"/>
        <end position="102"/>
    </location>
</feature>
<keyword evidence="1" id="KW-0812">Transmembrane</keyword>
<feature type="transmembrane region" description="Helical" evidence="1">
    <location>
        <begin position="43"/>
        <end position="61"/>
    </location>
</feature>
<keyword evidence="1" id="KW-1133">Transmembrane helix</keyword>
<dbReference type="RefSeq" id="WP_377815049.1">
    <property type="nucleotide sequence ID" value="NZ_JBHRSJ010000029.1"/>
</dbReference>